<evidence type="ECO:0000313" key="2">
    <source>
        <dbReference type="RefSeq" id="XP_015595957.1"/>
    </source>
</evidence>
<dbReference type="RefSeq" id="XP_015595957.1">
    <property type="nucleotide sequence ID" value="XM_015740471.2"/>
</dbReference>
<sequence length="161" mass="18349">MKSLALNNAKRYPESNAAIKSEGLAMLTYHLFEDNYLLEEIDRIIRERWKTIGRTTRYGWLAAYSHRKTIAQDEAKVLTGLANKIGLENCGEAIDSIRKISKYLHPNDIPSTSMIILNETYMALMLRKRRGSKSSNKAMKDQFPTVFTISDNCCLPSSSIR</sequence>
<organism evidence="1 2">
    <name type="scientific">Cephus cinctus</name>
    <name type="common">Wheat stem sawfly</name>
    <dbReference type="NCBI Taxonomy" id="211228"/>
    <lineage>
        <taxon>Eukaryota</taxon>
        <taxon>Metazoa</taxon>
        <taxon>Ecdysozoa</taxon>
        <taxon>Arthropoda</taxon>
        <taxon>Hexapoda</taxon>
        <taxon>Insecta</taxon>
        <taxon>Pterygota</taxon>
        <taxon>Neoptera</taxon>
        <taxon>Endopterygota</taxon>
        <taxon>Hymenoptera</taxon>
        <taxon>Cephoidea</taxon>
        <taxon>Cephidae</taxon>
        <taxon>Cephus</taxon>
    </lineage>
</organism>
<evidence type="ECO:0000313" key="1">
    <source>
        <dbReference type="Proteomes" id="UP000694920"/>
    </source>
</evidence>
<gene>
    <name evidence="2" type="primary">LOC107268085</name>
</gene>
<dbReference type="Proteomes" id="UP000694920">
    <property type="component" value="Unplaced"/>
</dbReference>
<dbReference type="GeneID" id="107268085"/>
<name>A0AAJ7BWH1_CEPCN</name>
<dbReference type="AlphaFoldDB" id="A0AAJ7BWH1"/>
<protein>
    <submittedName>
        <fullName evidence="2">Uncharacterized protein LOC107268085</fullName>
    </submittedName>
</protein>
<keyword evidence="1" id="KW-1185">Reference proteome</keyword>
<dbReference type="KEGG" id="ccin:107268085"/>
<accession>A0AAJ7BWH1</accession>
<reference evidence="2" key="1">
    <citation type="submission" date="2025-08" db="UniProtKB">
        <authorList>
            <consortium name="RefSeq"/>
        </authorList>
    </citation>
    <scope>IDENTIFICATION</scope>
</reference>
<proteinExistence type="predicted"/>